<accession>A0A6N2UWM8</accession>
<organism evidence="1">
    <name type="scientific">uncultured Anaerotruncus sp</name>
    <dbReference type="NCBI Taxonomy" id="905011"/>
    <lineage>
        <taxon>Bacteria</taxon>
        <taxon>Bacillati</taxon>
        <taxon>Bacillota</taxon>
        <taxon>Clostridia</taxon>
        <taxon>Eubacteriales</taxon>
        <taxon>Oscillospiraceae</taxon>
        <taxon>Anaerotruncus</taxon>
        <taxon>environmental samples</taxon>
    </lineage>
</organism>
<gene>
    <name evidence="1" type="ORF">AULFYP135_02084</name>
</gene>
<dbReference type="EMBL" id="CACRSL010000004">
    <property type="protein sequence ID" value="VYT21613.1"/>
    <property type="molecule type" value="Genomic_DNA"/>
</dbReference>
<name>A0A6N2UWM8_9FIRM</name>
<reference evidence="1" key="1">
    <citation type="submission" date="2019-11" db="EMBL/GenBank/DDBJ databases">
        <authorList>
            <person name="Feng L."/>
        </authorList>
    </citation>
    <scope>NUCLEOTIDE SEQUENCE</scope>
    <source>
        <strain evidence="1">AundefinedLFYP135</strain>
    </source>
</reference>
<dbReference type="AlphaFoldDB" id="A0A6N2UWM8"/>
<proteinExistence type="predicted"/>
<protein>
    <submittedName>
        <fullName evidence="1">Uncharacterized protein</fullName>
    </submittedName>
</protein>
<evidence type="ECO:0000313" key="1">
    <source>
        <dbReference type="EMBL" id="VYT21613.1"/>
    </source>
</evidence>
<sequence>MMKMFYCGPDSGDIDDLIFGDEEYYPSEK</sequence>